<organism evidence="2 3">
    <name type="scientific">Aquibaculum arenosum</name>
    <dbReference type="NCBI Taxonomy" id="3032591"/>
    <lineage>
        <taxon>Bacteria</taxon>
        <taxon>Pseudomonadati</taxon>
        <taxon>Pseudomonadota</taxon>
        <taxon>Alphaproteobacteria</taxon>
        <taxon>Rhodospirillales</taxon>
        <taxon>Rhodovibrionaceae</taxon>
        <taxon>Aquibaculum</taxon>
    </lineage>
</organism>
<dbReference type="Pfam" id="PF10115">
    <property type="entry name" value="HlyU"/>
    <property type="match status" value="1"/>
</dbReference>
<accession>A0ABT5YPQ8</accession>
<sequence>MTGFLSRLFGGGPAREPAAAASEEAEPLDYKGLTIEPAPVQQDGQWRVAGTIRKDAGTDREMERVFQRADCFASREDAVSFTVIKGKQIIDQRTDLFADGEPTGRA</sequence>
<evidence type="ECO:0000256" key="1">
    <source>
        <dbReference type="SAM" id="MobiDB-lite"/>
    </source>
</evidence>
<comment type="caution">
    <text evidence="2">The sequence shown here is derived from an EMBL/GenBank/DDBJ whole genome shotgun (WGS) entry which is preliminary data.</text>
</comment>
<keyword evidence="3" id="KW-1185">Reference proteome</keyword>
<dbReference type="Proteomes" id="UP001215503">
    <property type="component" value="Unassembled WGS sequence"/>
</dbReference>
<dbReference type="RefSeq" id="WP_275823734.1">
    <property type="nucleotide sequence ID" value="NZ_JARHUD010000008.1"/>
</dbReference>
<proteinExistence type="predicted"/>
<feature type="region of interest" description="Disordered" evidence="1">
    <location>
        <begin position="1"/>
        <end position="25"/>
    </location>
</feature>
<dbReference type="InterPro" id="IPR018772">
    <property type="entry name" value="Transcription_activator_HlyU"/>
</dbReference>
<evidence type="ECO:0000313" key="3">
    <source>
        <dbReference type="Proteomes" id="UP001215503"/>
    </source>
</evidence>
<evidence type="ECO:0000313" key="2">
    <source>
        <dbReference type="EMBL" id="MDF2096964.1"/>
    </source>
</evidence>
<dbReference type="EMBL" id="JARHUD010000008">
    <property type="protein sequence ID" value="MDF2096964.1"/>
    <property type="molecule type" value="Genomic_DNA"/>
</dbReference>
<reference evidence="2 3" key="1">
    <citation type="submission" date="2023-03" db="EMBL/GenBank/DDBJ databases">
        <title>Fodinicurvata sp. CAU 1616 isolated from sea sendiment.</title>
        <authorList>
            <person name="Kim W."/>
        </authorList>
    </citation>
    <scope>NUCLEOTIDE SEQUENCE [LARGE SCALE GENOMIC DNA]</scope>
    <source>
        <strain evidence="2 3">CAU 1616</strain>
    </source>
</reference>
<protein>
    <submittedName>
        <fullName evidence="2">HlyU family transcriptional regulator</fullName>
    </submittedName>
</protein>
<gene>
    <name evidence="2" type="ORF">P2G67_13360</name>
</gene>
<name>A0ABT5YPQ8_9PROT</name>